<accession>A0A6N3XAD8</accession>
<proteinExistence type="predicted"/>
<dbReference type="AlphaFoldDB" id="A0A6N3XAD8"/>
<dbReference type="Proteomes" id="UP000035054">
    <property type="component" value="Unassembled WGS sequence"/>
</dbReference>
<evidence type="ECO:0000313" key="1">
    <source>
        <dbReference type="EMBL" id="KKZ15467.1"/>
    </source>
</evidence>
<gene>
    <name evidence="1" type="ORF">TH68_00280</name>
</gene>
<name>A0A6N3XAD8_9SYNE</name>
<reference evidence="1 2" key="1">
    <citation type="submission" date="2015-01" db="EMBL/GenBank/DDBJ databases">
        <title>Lifestyle Evolution in Cyanobacterial Symbionts of Sponges.</title>
        <authorList>
            <person name="Burgsdorf I."/>
            <person name="Slaby B.M."/>
            <person name="Handley K.M."/>
            <person name="Haber M."/>
            <person name="Blom J."/>
            <person name="Marshall C.W."/>
            <person name="Gilbert J.A."/>
            <person name="Hentschel U."/>
            <person name="Steindler L."/>
        </authorList>
    </citation>
    <scope>NUCLEOTIDE SEQUENCE [LARGE SCALE GENOMIC DNA]</scope>
    <source>
        <strain evidence="1">142</strain>
    </source>
</reference>
<sequence length="87" mass="9795">MDVIFIDNFRSMGGLHQSPWQSLRKSCRIIVKCILPMASFPAELSEWLQPGAIGAGLAIVWAEVRAQSRRIDELREDLRTLGEKLTA</sequence>
<evidence type="ECO:0000313" key="2">
    <source>
        <dbReference type="Proteomes" id="UP000035054"/>
    </source>
</evidence>
<organism evidence="1 2">
    <name type="scientific">Candidatus Synechococcus spongiarum 142</name>
    <dbReference type="NCBI Taxonomy" id="1608213"/>
    <lineage>
        <taxon>Bacteria</taxon>
        <taxon>Bacillati</taxon>
        <taxon>Cyanobacteriota</taxon>
        <taxon>Cyanophyceae</taxon>
        <taxon>Synechococcales</taxon>
        <taxon>Synechococcaceae</taxon>
        <taxon>Synechococcus</taxon>
    </lineage>
</organism>
<comment type="caution">
    <text evidence="1">The sequence shown here is derived from an EMBL/GenBank/DDBJ whole genome shotgun (WGS) entry which is preliminary data.</text>
</comment>
<protein>
    <submittedName>
        <fullName evidence="1">Uncharacterized protein</fullName>
    </submittedName>
</protein>
<dbReference type="EMBL" id="JXUO01000007">
    <property type="protein sequence ID" value="KKZ15467.1"/>
    <property type="molecule type" value="Genomic_DNA"/>
</dbReference>